<keyword evidence="4" id="KW-1185">Reference proteome</keyword>
<dbReference type="EMBL" id="CP035493">
    <property type="protein sequence ID" value="QAY71643.1"/>
    <property type="molecule type" value="Genomic_DNA"/>
</dbReference>
<dbReference type="PANTHER" id="PTHR39340:SF1">
    <property type="entry name" value="SULFOFRUCTOSEPHOSPHATE ALDOLASE"/>
    <property type="match status" value="1"/>
</dbReference>
<dbReference type="InterPro" id="IPR050552">
    <property type="entry name" value="LacD_aldolase"/>
</dbReference>
<dbReference type="SMART" id="SM01133">
    <property type="entry name" value="DeoC"/>
    <property type="match status" value="1"/>
</dbReference>
<organism evidence="3 4">
    <name type="scientific">Xylanimonas protaetiae</name>
    <dbReference type="NCBI Taxonomy" id="2509457"/>
    <lineage>
        <taxon>Bacteria</taxon>
        <taxon>Bacillati</taxon>
        <taxon>Actinomycetota</taxon>
        <taxon>Actinomycetes</taxon>
        <taxon>Micrococcales</taxon>
        <taxon>Promicromonosporaceae</taxon>
        <taxon>Xylanimonas</taxon>
    </lineage>
</organism>
<gene>
    <name evidence="3" type="ORF">ET471_17705</name>
</gene>
<dbReference type="InterPro" id="IPR013785">
    <property type="entry name" value="Aldolase_TIM"/>
</dbReference>
<keyword evidence="2" id="KW-0456">Lyase</keyword>
<evidence type="ECO:0000256" key="2">
    <source>
        <dbReference type="ARBA" id="ARBA00023239"/>
    </source>
</evidence>
<dbReference type="GO" id="GO:0061595">
    <property type="term" value="F:6-deoxy-6-sulfofructose-1-phosphate aldolase activity"/>
    <property type="evidence" value="ECO:0007669"/>
    <property type="project" value="TreeGrafter"/>
</dbReference>
<dbReference type="RefSeq" id="WP_129190531.1">
    <property type="nucleotide sequence ID" value="NZ_CP035493.1"/>
</dbReference>
<reference evidence="3 4" key="1">
    <citation type="submission" date="2019-01" db="EMBL/GenBank/DDBJ databases">
        <title>Genome sequencing of strain FW10M-9.</title>
        <authorList>
            <person name="Heo J."/>
            <person name="Kim S.-J."/>
            <person name="Kim J.-S."/>
            <person name="Hong S.-B."/>
            <person name="Kwon S.-W."/>
        </authorList>
    </citation>
    <scope>NUCLEOTIDE SEQUENCE [LARGE SCALE GENOMIC DNA]</scope>
    <source>
        <strain evidence="3 4">FW10M-9</strain>
    </source>
</reference>
<dbReference type="SUPFAM" id="SSF51569">
    <property type="entry name" value="Aldolase"/>
    <property type="match status" value="1"/>
</dbReference>
<evidence type="ECO:0008006" key="5">
    <source>
        <dbReference type="Google" id="ProtNLM"/>
    </source>
</evidence>
<evidence type="ECO:0000313" key="4">
    <source>
        <dbReference type="Proteomes" id="UP000292118"/>
    </source>
</evidence>
<name>A0A4P6F9N7_9MICO</name>
<dbReference type="Pfam" id="PF01791">
    <property type="entry name" value="DeoC"/>
    <property type="match status" value="1"/>
</dbReference>
<evidence type="ECO:0000313" key="3">
    <source>
        <dbReference type="EMBL" id="QAY71643.1"/>
    </source>
</evidence>
<dbReference type="Gene3D" id="3.20.20.70">
    <property type="entry name" value="Aldolase class I"/>
    <property type="match status" value="1"/>
</dbReference>
<dbReference type="AlphaFoldDB" id="A0A4P6F9N7"/>
<evidence type="ECO:0000256" key="1">
    <source>
        <dbReference type="ARBA" id="ARBA00008679"/>
    </source>
</evidence>
<protein>
    <recommendedName>
        <fullName evidence="5">Aldolase</fullName>
    </recommendedName>
</protein>
<dbReference type="GO" id="GO:1902777">
    <property type="term" value="P:6-sulfoquinovose(1-) catabolic process"/>
    <property type="evidence" value="ECO:0007669"/>
    <property type="project" value="TreeGrafter"/>
</dbReference>
<dbReference type="Proteomes" id="UP000292118">
    <property type="component" value="Chromosome"/>
</dbReference>
<accession>A0A4P6F9N7</accession>
<comment type="similarity">
    <text evidence="1">Belongs to the aldolase LacD family.</text>
</comment>
<proteinExistence type="inferred from homology"/>
<dbReference type="KEGG" id="xya:ET471_17705"/>
<dbReference type="PANTHER" id="PTHR39340">
    <property type="entry name" value="SULFOFRUCTOSEPHOSPHATE ALDOLASE"/>
    <property type="match status" value="1"/>
</dbReference>
<dbReference type="InterPro" id="IPR002915">
    <property type="entry name" value="DeoC/FbaB/LacD_aldolase"/>
</dbReference>
<sequence length="307" mass="32309">MTTLDALARRTGTFAMIAMDQRESLRGMFAAAGKGVVADDVLVDFKRAVARELTPHGSAFLVDRDFGLRGIVDDGLVAPSCAVIAAADALTMTPEGIVGETALDAVVVGDDFDLAGVSAIKLLVIWRRDELREARVELAREFIAAARRLGLVSVLEPVVRATQAEDAAGGFDQSEAIREAARELSALGPDLYKVQMPLAGKGDHDTLVAECRLLNDAIATPWVILSQGVAIDDFAGAVQAACAAGASGFLAGRGLWSDVVGADDLDARLREVSVPRLQALGELVDAHARPWRVAAADKGLVAKDADR</sequence>
<dbReference type="OrthoDB" id="9802970at2"/>